<dbReference type="EMBL" id="JABVEG010000001">
    <property type="protein sequence ID" value="NUI81572.1"/>
    <property type="molecule type" value="Genomic_DNA"/>
</dbReference>
<dbReference type="InterPro" id="IPR011701">
    <property type="entry name" value="MFS"/>
</dbReference>
<dbReference type="SUPFAM" id="SSF103473">
    <property type="entry name" value="MFS general substrate transporter"/>
    <property type="match status" value="1"/>
</dbReference>
<feature type="transmembrane region" description="Helical" evidence="8">
    <location>
        <begin position="50"/>
        <end position="69"/>
    </location>
</feature>
<dbReference type="Gene3D" id="1.20.1720.10">
    <property type="entry name" value="Multidrug resistance protein D"/>
    <property type="match status" value="1"/>
</dbReference>
<keyword evidence="4 8" id="KW-0812">Transmembrane</keyword>
<dbReference type="PANTHER" id="PTHR42718:SF9">
    <property type="entry name" value="MAJOR FACILITATOR SUPERFAMILY MULTIDRUG TRANSPORTER MFSC"/>
    <property type="match status" value="1"/>
</dbReference>
<keyword evidence="3" id="KW-0813">Transport</keyword>
<evidence type="ECO:0000256" key="8">
    <source>
        <dbReference type="SAM" id="Phobius"/>
    </source>
</evidence>
<evidence type="ECO:0000313" key="11">
    <source>
        <dbReference type="Proteomes" id="UP000610527"/>
    </source>
</evidence>
<feature type="transmembrane region" description="Helical" evidence="8">
    <location>
        <begin position="400"/>
        <end position="423"/>
    </location>
</feature>
<evidence type="ECO:0000256" key="7">
    <source>
        <dbReference type="ARBA" id="ARBA00040594"/>
    </source>
</evidence>
<feature type="transmembrane region" description="Helical" evidence="8">
    <location>
        <begin position="301"/>
        <end position="322"/>
    </location>
</feature>
<feature type="transmembrane region" description="Helical" evidence="8">
    <location>
        <begin position="106"/>
        <end position="127"/>
    </location>
</feature>
<evidence type="ECO:0000256" key="6">
    <source>
        <dbReference type="ARBA" id="ARBA00023136"/>
    </source>
</evidence>
<dbReference type="Pfam" id="PF07690">
    <property type="entry name" value="MFS_1"/>
    <property type="match status" value="1"/>
</dbReference>
<evidence type="ECO:0000313" key="10">
    <source>
        <dbReference type="EMBL" id="NUI81572.1"/>
    </source>
</evidence>
<dbReference type="Proteomes" id="UP000610527">
    <property type="component" value="Unassembled WGS sequence"/>
</dbReference>
<feature type="transmembrane region" description="Helical" evidence="8">
    <location>
        <begin position="81"/>
        <end position="100"/>
    </location>
</feature>
<name>A0ABX2LRH2_9STAP</name>
<keyword evidence="6 8" id="KW-0472">Membrane</keyword>
<reference evidence="10 11" key="1">
    <citation type="submission" date="2020-06" db="EMBL/GenBank/DDBJ databases">
        <title>Staphylococcus borealis sp. nov. -A novel member of the Staphylococcaceae family isolated from skin and blood in humans.</title>
        <authorList>
            <person name="Pain M."/>
            <person name="Wolden R."/>
            <person name="Jaen-Luchoro D."/>
            <person name="Salva-Serra F."/>
            <person name="Iglesias B.P."/>
            <person name="Karlsson R."/>
            <person name="Klingenberg C."/>
            <person name="Cavanagh J.P."/>
        </authorList>
    </citation>
    <scope>NUCLEOTIDE SEQUENCE [LARGE SCALE GENOMIC DNA]</scope>
    <source>
        <strain evidence="10 11">58-22</strain>
    </source>
</reference>
<keyword evidence="5 8" id="KW-1133">Transmembrane helix</keyword>
<feature type="transmembrane region" description="Helical" evidence="8">
    <location>
        <begin position="226"/>
        <end position="248"/>
    </location>
</feature>
<feature type="transmembrane region" description="Helical" evidence="8">
    <location>
        <begin position="169"/>
        <end position="189"/>
    </location>
</feature>
<dbReference type="CDD" id="cd17321">
    <property type="entry name" value="MFS_MMR_MDR_like"/>
    <property type="match status" value="1"/>
</dbReference>
<feature type="transmembrane region" description="Helical" evidence="8">
    <location>
        <begin position="334"/>
        <end position="353"/>
    </location>
</feature>
<sequence length="462" mass="49640">MMEMRQQQFTGNNKLLLGIVLGVITFWLFAQSLLNLVPTIQHSFSSSIGTTSIAISITALFSGMFVVGAGSFADKLGRVKMTYIGLVLSIIGSLLIIATPFTSMLILGRIIQGLSAAAIMPSTLAIIKTYYQGSDRQRALSFWSIGSWGGSGFASLFGGMIETAIGWRWIYIISIIVAIVAILLIKGTPETKSNQTTNTRFDFLGLTLFVIMMLSINVVITQSAKLGLFSPIILALIAVFIISTIIFVRVEMKMHHPLIDFKLFNNKAYTSATISNFMLNGVAGTLIVANTFVQQGLGFSTFHTGLLSITYLITVLLMIRVGEKILQKVGARKPMLLGTALNMVGILLISFTFLSSQMYVVVCVIGYLLYGLGLGFYATPSTDTAISNSPEDKVGVASGIYKMASSLGGAFGIALSGTIYGIGAAMVNINFGAMLGLWLNILMAIISFIVILIGVPKQQSKS</sequence>
<keyword evidence="11" id="KW-1185">Reference proteome</keyword>
<protein>
    <recommendedName>
        <fullName evidence="7">Quinolone resistance protein NorB</fullName>
    </recommendedName>
</protein>
<organism evidence="10 11">
    <name type="scientific">Staphylococcus borealis</name>
    <dbReference type="NCBI Taxonomy" id="2742203"/>
    <lineage>
        <taxon>Bacteria</taxon>
        <taxon>Bacillati</taxon>
        <taxon>Bacillota</taxon>
        <taxon>Bacilli</taxon>
        <taxon>Bacillales</taxon>
        <taxon>Staphylococcaceae</taxon>
        <taxon>Staphylococcus</taxon>
    </lineage>
</organism>
<feature type="transmembrane region" description="Helical" evidence="8">
    <location>
        <begin position="268"/>
        <end position="289"/>
    </location>
</feature>
<proteinExistence type="inferred from homology"/>
<dbReference type="InterPro" id="IPR036259">
    <property type="entry name" value="MFS_trans_sf"/>
</dbReference>
<evidence type="ECO:0000256" key="5">
    <source>
        <dbReference type="ARBA" id="ARBA00022989"/>
    </source>
</evidence>
<comment type="subcellular location">
    <subcellularLocation>
        <location evidence="1">Cell membrane</location>
        <topology evidence="1">Multi-pass membrane protein</topology>
    </subcellularLocation>
</comment>
<dbReference type="PROSITE" id="PS50850">
    <property type="entry name" value="MFS"/>
    <property type="match status" value="1"/>
</dbReference>
<evidence type="ECO:0000256" key="1">
    <source>
        <dbReference type="ARBA" id="ARBA00004651"/>
    </source>
</evidence>
<accession>A0ABX2LRH2</accession>
<feature type="transmembrane region" description="Helical" evidence="8">
    <location>
        <begin position="435"/>
        <end position="455"/>
    </location>
</feature>
<comment type="caution">
    <text evidence="10">The sequence shown here is derived from an EMBL/GenBank/DDBJ whole genome shotgun (WGS) entry which is preliminary data.</text>
</comment>
<feature type="transmembrane region" description="Helical" evidence="8">
    <location>
        <begin position="12"/>
        <end position="30"/>
    </location>
</feature>
<dbReference type="InterPro" id="IPR020846">
    <property type="entry name" value="MFS_dom"/>
</dbReference>
<feature type="transmembrane region" description="Helical" evidence="8">
    <location>
        <begin position="359"/>
        <end position="379"/>
    </location>
</feature>
<feature type="domain" description="Major facilitator superfamily (MFS) profile" evidence="9">
    <location>
        <begin position="15"/>
        <end position="459"/>
    </location>
</feature>
<dbReference type="Gene3D" id="1.20.1250.20">
    <property type="entry name" value="MFS general substrate transporter like domains"/>
    <property type="match status" value="1"/>
</dbReference>
<gene>
    <name evidence="10" type="ORF">HUN84_02195</name>
</gene>
<evidence type="ECO:0000259" key="9">
    <source>
        <dbReference type="PROSITE" id="PS50850"/>
    </source>
</evidence>
<evidence type="ECO:0000256" key="2">
    <source>
        <dbReference type="ARBA" id="ARBA00007520"/>
    </source>
</evidence>
<dbReference type="PANTHER" id="PTHR42718">
    <property type="entry name" value="MAJOR FACILITATOR SUPERFAMILY MULTIDRUG TRANSPORTER MFSC"/>
    <property type="match status" value="1"/>
</dbReference>
<comment type="similarity">
    <text evidence="2">Belongs to the major facilitator superfamily. TCR/Tet family.</text>
</comment>
<evidence type="ECO:0000256" key="4">
    <source>
        <dbReference type="ARBA" id="ARBA00022692"/>
    </source>
</evidence>
<feature type="transmembrane region" description="Helical" evidence="8">
    <location>
        <begin position="201"/>
        <end position="220"/>
    </location>
</feature>
<evidence type="ECO:0000256" key="3">
    <source>
        <dbReference type="ARBA" id="ARBA00022448"/>
    </source>
</evidence>
<feature type="transmembrane region" description="Helical" evidence="8">
    <location>
        <begin position="139"/>
        <end position="157"/>
    </location>
</feature>